<sequence length="464" mass="52088">MAAAEARTAWQRTANRHLVQEDAKRAPKLACCPSSTQHCDANGGNAANGQDHSAAKFVPLNWNPMNSNLPPDTKWWLQLQPNFGSQKDFTCEQPNTGENEHGEASMESSAPTPKQGSLYHKKSDSSVEPPRIVSTAFMKSDSDAVVEGMKTATNISQQPLKRKGDMDEYFFNNEQLMDWKPRDRLINNKTEKFRPDMGTPWMGGKKCEPWWHLSDTDEFSMLVAQKSLEHVENCDLPMPTQTMHVSKDPLGYLDRLDGNSWFSPSAGSKLSTSMCNTMDCPQHSSFGSMDEKYRLSSEVAHLPHDTNKLRSDGRTFGASTAKDVEENVNPESNRSRSQLLEALCHSQTRARKAEMAAQRACDEKEDIIKILFQQASHLFAYKQWLHMLQLESLCLQLRIKDHKLSTLFPTLPWMPPKKDATERKGKQQGKCGLCDYAVVFAVGLGLAGAGLLLSWTLGWLLPHF</sequence>
<feature type="compositionally biased region" description="Polar residues" evidence="1">
    <location>
        <begin position="86"/>
        <end position="97"/>
    </location>
</feature>
<dbReference type="Proteomes" id="UP001140949">
    <property type="component" value="Unassembled WGS sequence"/>
</dbReference>
<keyword evidence="2" id="KW-0472">Membrane</keyword>
<evidence type="ECO:0000256" key="2">
    <source>
        <dbReference type="SAM" id="Phobius"/>
    </source>
</evidence>
<protein>
    <submittedName>
        <fullName evidence="3">Uncharacterized protein</fullName>
    </submittedName>
</protein>
<dbReference type="PANTHER" id="PTHR33868">
    <property type="entry name" value="EXPRESSED PROTEIN"/>
    <property type="match status" value="1"/>
</dbReference>
<gene>
    <name evidence="3" type="ORF">M6B38_257545</name>
</gene>
<dbReference type="AlphaFoldDB" id="A0AAX6IFJ4"/>
<proteinExistence type="predicted"/>
<feature type="region of interest" description="Disordered" evidence="1">
    <location>
        <begin position="1"/>
        <end position="22"/>
    </location>
</feature>
<dbReference type="EMBL" id="JANAVB010002000">
    <property type="protein sequence ID" value="KAJ6851838.1"/>
    <property type="molecule type" value="Genomic_DNA"/>
</dbReference>
<evidence type="ECO:0000313" key="4">
    <source>
        <dbReference type="Proteomes" id="UP001140949"/>
    </source>
</evidence>
<feature type="region of interest" description="Disordered" evidence="1">
    <location>
        <begin position="305"/>
        <end position="336"/>
    </location>
</feature>
<reference evidence="3" key="2">
    <citation type="submission" date="2023-04" db="EMBL/GenBank/DDBJ databases">
        <authorList>
            <person name="Bruccoleri R.E."/>
            <person name="Oakeley E.J."/>
            <person name="Faust A.-M."/>
            <person name="Dessus-Babus S."/>
            <person name="Altorfer M."/>
            <person name="Burckhardt D."/>
            <person name="Oertli M."/>
            <person name="Naumann U."/>
            <person name="Petersen F."/>
            <person name="Wong J."/>
        </authorList>
    </citation>
    <scope>NUCLEOTIDE SEQUENCE</scope>
    <source>
        <strain evidence="3">GSM-AAB239-AS_SAM_17_03QT</strain>
        <tissue evidence="3">Leaf</tissue>
    </source>
</reference>
<reference evidence="3" key="1">
    <citation type="journal article" date="2023" name="GigaByte">
        <title>Genome assembly of the bearded iris, Iris pallida Lam.</title>
        <authorList>
            <person name="Bruccoleri R.E."/>
            <person name="Oakeley E.J."/>
            <person name="Faust A.M.E."/>
            <person name="Altorfer M."/>
            <person name="Dessus-Babus S."/>
            <person name="Burckhardt D."/>
            <person name="Oertli M."/>
            <person name="Naumann U."/>
            <person name="Petersen F."/>
            <person name="Wong J."/>
        </authorList>
    </citation>
    <scope>NUCLEOTIDE SEQUENCE</scope>
    <source>
        <strain evidence="3">GSM-AAB239-AS_SAM_17_03QT</strain>
    </source>
</reference>
<comment type="caution">
    <text evidence="3">The sequence shown here is derived from an EMBL/GenBank/DDBJ whole genome shotgun (WGS) entry which is preliminary data.</text>
</comment>
<keyword evidence="4" id="KW-1185">Reference proteome</keyword>
<keyword evidence="2" id="KW-1133">Transmembrane helix</keyword>
<keyword evidence="2" id="KW-0812">Transmembrane</keyword>
<dbReference type="PANTHER" id="PTHR33868:SF2">
    <property type="entry name" value="EXPRESSED PROTEIN"/>
    <property type="match status" value="1"/>
</dbReference>
<feature type="compositionally biased region" description="Polar residues" evidence="1">
    <location>
        <begin position="106"/>
        <end position="115"/>
    </location>
</feature>
<evidence type="ECO:0000313" key="3">
    <source>
        <dbReference type="EMBL" id="KAJ6851838.1"/>
    </source>
</evidence>
<evidence type="ECO:0000256" key="1">
    <source>
        <dbReference type="SAM" id="MobiDB-lite"/>
    </source>
</evidence>
<organism evidence="3 4">
    <name type="scientific">Iris pallida</name>
    <name type="common">Sweet iris</name>
    <dbReference type="NCBI Taxonomy" id="29817"/>
    <lineage>
        <taxon>Eukaryota</taxon>
        <taxon>Viridiplantae</taxon>
        <taxon>Streptophyta</taxon>
        <taxon>Embryophyta</taxon>
        <taxon>Tracheophyta</taxon>
        <taxon>Spermatophyta</taxon>
        <taxon>Magnoliopsida</taxon>
        <taxon>Liliopsida</taxon>
        <taxon>Asparagales</taxon>
        <taxon>Iridaceae</taxon>
        <taxon>Iridoideae</taxon>
        <taxon>Irideae</taxon>
        <taxon>Iris</taxon>
    </lineage>
</organism>
<feature type="region of interest" description="Disordered" evidence="1">
    <location>
        <begin position="86"/>
        <end position="127"/>
    </location>
</feature>
<accession>A0AAX6IFJ4</accession>
<feature type="transmembrane region" description="Helical" evidence="2">
    <location>
        <begin position="436"/>
        <end position="461"/>
    </location>
</feature>
<name>A0AAX6IFJ4_IRIPA</name>